<dbReference type="Proteomes" id="UP000502504">
    <property type="component" value="Chromosome"/>
</dbReference>
<accession>A0AAE7CIS2</accession>
<dbReference type="Pfam" id="PF03860">
    <property type="entry name" value="Csp"/>
    <property type="match status" value="1"/>
</dbReference>
<evidence type="ECO:0000313" key="4">
    <source>
        <dbReference type="Proteomes" id="UP000502504"/>
    </source>
</evidence>
<proteinExistence type="predicted"/>
<dbReference type="EMBL" id="LHQL01000001">
    <property type="protein sequence ID" value="OOQ55068.1"/>
    <property type="molecule type" value="Genomic_DNA"/>
</dbReference>
<dbReference type="InterPro" id="IPR005560">
    <property type="entry name" value="Csp_YhjQ"/>
</dbReference>
<dbReference type="PANTHER" id="PTHR37310">
    <property type="entry name" value="CYTOPLASMIC PROTEIN-RELATED"/>
    <property type="match status" value="1"/>
</dbReference>
<dbReference type="Proteomes" id="UP000190306">
    <property type="component" value="Chromosome"/>
</dbReference>
<dbReference type="PANTHER" id="PTHR37310:SF1">
    <property type="entry name" value="CYTOPLASMIC PROTEIN"/>
    <property type="match status" value="1"/>
</dbReference>
<dbReference type="Gene3D" id="1.20.1270.360">
    <property type="match status" value="1"/>
</dbReference>
<organism evidence="2 4">
    <name type="scientific">Streptomyces antibioticus</name>
    <dbReference type="NCBI Taxonomy" id="1890"/>
    <lineage>
        <taxon>Bacteria</taxon>
        <taxon>Bacillati</taxon>
        <taxon>Actinomycetota</taxon>
        <taxon>Actinomycetes</taxon>
        <taxon>Kitasatosporales</taxon>
        <taxon>Streptomycetaceae</taxon>
        <taxon>Streptomyces</taxon>
    </lineage>
</organism>
<dbReference type="EMBL" id="CP050692">
    <property type="protein sequence ID" value="QIT42710.1"/>
    <property type="molecule type" value="Genomic_DNA"/>
</dbReference>
<evidence type="ECO:0000313" key="1">
    <source>
        <dbReference type="EMBL" id="OOQ55068.1"/>
    </source>
</evidence>
<gene>
    <name evidence="1" type="ORF">AFM16_03350</name>
    <name evidence="2" type="ORF">HCX60_03550</name>
</gene>
<protein>
    <submittedName>
        <fullName evidence="2">Ferredoxin</fullName>
    </submittedName>
</protein>
<reference evidence="1 3" key="1">
    <citation type="submission" date="2015-07" db="EMBL/GenBank/DDBJ databases">
        <title>Draft Genome Sequence of Streptomyces antibioticus, IMRU 3720 reveals insights in the evolution of actinomycin biosynthetic gene clusters in Streptomyces.</title>
        <authorList>
            <person name="Crnovcic I."/>
            <person name="Ruckert C."/>
            <person name="Kalinowksi J."/>
            <person name="Keller U."/>
        </authorList>
    </citation>
    <scope>NUCLEOTIDE SEQUENCE [LARGE SCALE GENOMIC DNA]</scope>
    <source>
        <strain evidence="1 3">DSM 41481</strain>
    </source>
</reference>
<name>A0AAE7CIS2_STRAT</name>
<evidence type="ECO:0000313" key="3">
    <source>
        <dbReference type="Proteomes" id="UP000190306"/>
    </source>
</evidence>
<reference evidence="2 4" key="2">
    <citation type="submission" date="2020-03" db="EMBL/GenBank/DDBJ databases">
        <title>Is there a link between lipid content and antibiotic production in Streptomyces?</title>
        <authorList>
            <person name="David M."/>
            <person name="Lejeune C."/>
            <person name="Abreu S."/>
            <person name="Thibessard A."/>
            <person name="Leblond P."/>
            <person name="Chaminade P."/>
            <person name="Virolle M.-J."/>
        </authorList>
    </citation>
    <scope>NUCLEOTIDE SEQUENCE [LARGE SCALE GENOMIC DNA]</scope>
    <source>
        <strain evidence="2 4">DSM 41481</strain>
    </source>
</reference>
<keyword evidence="3" id="KW-1185">Reference proteome</keyword>
<evidence type="ECO:0000313" key="2">
    <source>
        <dbReference type="EMBL" id="QIT42710.1"/>
    </source>
</evidence>
<sequence length="130" mass="13901">MTPTTSGTAQASPQELFRFLEDRFGCALACTECAHACALRAGLVDPDGSSNHEHLRRKGILCAEVCDATCRALSEDHQMSEAALRVQLEWCRTICLETAHALDGHAGAEETATACRACARACADFMVSLA</sequence>
<dbReference type="AlphaFoldDB" id="A0AAE7CIS2"/>
<dbReference type="RefSeq" id="WP_078632286.1">
    <property type="nucleotide sequence ID" value="NZ_CM007717.1"/>
</dbReference>